<feature type="signal peptide" evidence="2">
    <location>
        <begin position="1"/>
        <end position="22"/>
    </location>
</feature>
<sequence length="222" mass="23369">MKVHHFQALVLGALCLGAAVLAATTYNHQQQLARLLVAAENAPADPVPALWRDLDALSADLAALPAQVNALGEHQRQQDATFAALSKQLDEVNASLKSIEAVPLGPTKADLAALEQRMGNAETAVHALEARPVAPSTQPQPAAPAKPAAKTQTPTSPFTLLGVETRGDLRFVSAQPAGAHALSTVHLLQPGDSLNDWQLKAIRRNQAVFQVPGLGERSLPLP</sequence>
<evidence type="ECO:0000313" key="3">
    <source>
        <dbReference type="EMBL" id="MBA6058850.1"/>
    </source>
</evidence>
<dbReference type="EMBL" id="JACGCU010000008">
    <property type="protein sequence ID" value="MBA6058850.1"/>
    <property type="molecule type" value="Genomic_DNA"/>
</dbReference>
<evidence type="ECO:0008006" key="5">
    <source>
        <dbReference type="Google" id="ProtNLM"/>
    </source>
</evidence>
<reference evidence="3 4" key="1">
    <citation type="submission" date="2020-07" db="EMBL/GenBank/DDBJ databases">
        <title>Diversity of carbapenemase encoding genes among Pseudomonas putida group clinical isolates in a tertiary Brazilian hospital.</title>
        <authorList>
            <person name="Alberto-Lei F."/>
            <person name="Nodari C.S."/>
            <person name="Streling A.P."/>
            <person name="Paulino J.T."/>
            <person name="Bessa-Neto F.O."/>
            <person name="Cayo R."/>
            <person name="Gales A.C."/>
        </authorList>
    </citation>
    <scope>NUCLEOTIDE SEQUENCE [LARGE SCALE GENOMIC DNA]</scope>
    <source>
        <strain evidence="3 4">14535</strain>
    </source>
</reference>
<accession>A0A7W2PS51</accession>
<proteinExistence type="predicted"/>
<name>A0A7W2PS51_9PSED</name>
<feature type="region of interest" description="Disordered" evidence="1">
    <location>
        <begin position="131"/>
        <end position="155"/>
    </location>
</feature>
<dbReference type="AlphaFoldDB" id="A0A7W2PS51"/>
<keyword evidence="2" id="KW-0732">Signal</keyword>
<feature type="compositionally biased region" description="Low complexity" evidence="1">
    <location>
        <begin position="134"/>
        <end position="155"/>
    </location>
</feature>
<dbReference type="RefSeq" id="WP_182365878.1">
    <property type="nucleotide sequence ID" value="NZ_JACGCU010000008.1"/>
</dbReference>
<evidence type="ECO:0000313" key="4">
    <source>
        <dbReference type="Proteomes" id="UP000556620"/>
    </source>
</evidence>
<protein>
    <recommendedName>
        <fullName evidence="5">BEACH domain-containing protein</fullName>
    </recommendedName>
</protein>
<comment type="caution">
    <text evidence="3">The sequence shown here is derived from an EMBL/GenBank/DDBJ whole genome shotgun (WGS) entry which is preliminary data.</text>
</comment>
<dbReference type="Proteomes" id="UP000556620">
    <property type="component" value="Unassembled WGS sequence"/>
</dbReference>
<organism evidence="3 4">
    <name type="scientific">Pseudomonas juntendi</name>
    <dbReference type="NCBI Taxonomy" id="2666183"/>
    <lineage>
        <taxon>Bacteria</taxon>
        <taxon>Pseudomonadati</taxon>
        <taxon>Pseudomonadota</taxon>
        <taxon>Gammaproteobacteria</taxon>
        <taxon>Pseudomonadales</taxon>
        <taxon>Pseudomonadaceae</taxon>
        <taxon>Pseudomonas</taxon>
    </lineage>
</organism>
<feature type="chain" id="PRO_5031411686" description="BEACH domain-containing protein" evidence="2">
    <location>
        <begin position="23"/>
        <end position="222"/>
    </location>
</feature>
<evidence type="ECO:0000256" key="2">
    <source>
        <dbReference type="SAM" id="SignalP"/>
    </source>
</evidence>
<dbReference type="Gene3D" id="1.20.5.340">
    <property type="match status" value="1"/>
</dbReference>
<gene>
    <name evidence="3" type="ORF">H4C44_06655</name>
</gene>
<evidence type="ECO:0000256" key="1">
    <source>
        <dbReference type="SAM" id="MobiDB-lite"/>
    </source>
</evidence>